<evidence type="ECO:0000256" key="2">
    <source>
        <dbReference type="SAM" id="Phobius"/>
    </source>
</evidence>
<dbReference type="EMBL" id="HBGK01008721">
    <property type="protein sequence ID" value="CAD9275617.1"/>
    <property type="molecule type" value="Transcribed_RNA"/>
</dbReference>
<keyword evidence="2" id="KW-0472">Membrane</keyword>
<reference evidence="3" key="1">
    <citation type="submission" date="2021-01" db="EMBL/GenBank/DDBJ databases">
        <authorList>
            <person name="Corre E."/>
            <person name="Pelletier E."/>
            <person name="Niang G."/>
            <person name="Scheremetjew M."/>
            <person name="Finn R."/>
            <person name="Kale V."/>
            <person name="Holt S."/>
            <person name="Cochrane G."/>
            <person name="Meng A."/>
            <person name="Brown T."/>
            <person name="Cohen L."/>
        </authorList>
    </citation>
    <scope>NUCLEOTIDE SEQUENCE</scope>
    <source>
        <strain evidence="3">CCMP 410</strain>
    </source>
</reference>
<feature type="region of interest" description="Disordered" evidence="1">
    <location>
        <begin position="197"/>
        <end position="229"/>
    </location>
</feature>
<keyword evidence="2" id="KW-1133">Transmembrane helix</keyword>
<accession>A0A7S1Y1F6</accession>
<evidence type="ECO:0000313" key="3">
    <source>
        <dbReference type="EMBL" id="CAD9275617.1"/>
    </source>
</evidence>
<feature type="transmembrane region" description="Helical" evidence="2">
    <location>
        <begin position="362"/>
        <end position="383"/>
    </location>
</feature>
<evidence type="ECO:0000256" key="1">
    <source>
        <dbReference type="SAM" id="MobiDB-lite"/>
    </source>
</evidence>
<keyword evidence="2" id="KW-0812">Transmembrane</keyword>
<proteinExistence type="predicted"/>
<protein>
    <submittedName>
        <fullName evidence="3">Uncharacterized protein</fullName>
    </submittedName>
</protein>
<dbReference type="AlphaFoldDB" id="A0A7S1Y1F6"/>
<gene>
    <name evidence="3" type="ORF">GOCE00092_LOCUS4525</name>
</gene>
<feature type="compositionally biased region" description="Acidic residues" evidence="1">
    <location>
        <begin position="207"/>
        <end position="229"/>
    </location>
</feature>
<organism evidence="3">
    <name type="scientific">Grammatophora oceanica</name>
    <dbReference type="NCBI Taxonomy" id="210454"/>
    <lineage>
        <taxon>Eukaryota</taxon>
        <taxon>Sar</taxon>
        <taxon>Stramenopiles</taxon>
        <taxon>Ochrophyta</taxon>
        <taxon>Bacillariophyta</taxon>
        <taxon>Fragilariophyceae</taxon>
        <taxon>Fragilariophycidae</taxon>
        <taxon>Rhabdonematales</taxon>
        <taxon>Grammatophoraceae</taxon>
        <taxon>Grammatophora</taxon>
    </lineage>
</organism>
<sequence length="397" mass="44913">MVQNFKVVDESTEITSNSILGKRLLAQSIRLLEEGNENDDNQEEIQWIGDYSLKFQGCHHVQQWNDDADEDADVRIATKRLVRFRLCPSGSCSANKAAGCNKNYGDYIVDIDTFLATFLEAERELKEYQCEKYLNYKCDCDDDDNKGDDFNPDYCAYDCYAAEGMQSCMDYNPYEEDEDERDEFDVEDYLQCAQFGGNNDRRRLEDGDAEEQDEENEDENDNDEDADEADEEVELFIGPYCAEQGGAVFMGMFTDDSCTEFADDYGGAVYYNTLTGQDLPYGDSSLVSAECVSCLAQDDENNEAGVSEQCSGLYVQAGKCEETLPEETNPDPNNAACNYISGIKIIRKDGIIDSSNRRPNPIMTAVIVIFAMAFCAMGFYVWYLRMRLGKRRKNALL</sequence>
<name>A0A7S1Y1F6_9STRA</name>